<gene>
    <name evidence="3" type="ORF">HGUI_03472</name>
</gene>
<protein>
    <submittedName>
        <fullName evidence="3">Uncharacterized protein</fullName>
    </submittedName>
</protein>
<evidence type="ECO:0000313" key="4">
    <source>
        <dbReference type="Proteomes" id="UP000183365"/>
    </source>
</evidence>
<dbReference type="VEuPathDB" id="FungiDB:HGUI_03472"/>
<proteinExistence type="predicted"/>
<feature type="region of interest" description="Disordered" evidence="2">
    <location>
        <begin position="286"/>
        <end position="305"/>
    </location>
</feature>
<keyword evidence="4" id="KW-1185">Reference proteome</keyword>
<name>A0A1L0B425_9ASCO</name>
<reference evidence="4" key="1">
    <citation type="submission" date="2016-11" db="EMBL/GenBank/DDBJ databases">
        <authorList>
            <person name="Guldener U."/>
        </authorList>
    </citation>
    <scope>NUCLEOTIDE SEQUENCE [LARGE SCALE GENOMIC DNA]</scope>
</reference>
<accession>A0A1L0B425</accession>
<feature type="coiled-coil region" evidence="1">
    <location>
        <begin position="204"/>
        <end position="238"/>
    </location>
</feature>
<organism evidence="3 4">
    <name type="scientific">Hanseniaspora guilliermondii</name>
    <dbReference type="NCBI Taxonomy" id="56406"/>
    <lineage>
        <taxon>Eukaryota</taxon>
        <taxon>Fungi</taxon>
        <taxon>Dikarya</taxon>
        <taxon>Ascomycota</taxon>
        <taxon>Saccharomycotina</taxon>
        <taxon>Saccharomycetes</taxon>
        <taxon>Saccharomycodales</taxon>
        <taxon>Saccharomycodaceae</taxon>
        <taxon>Hanseniaspora</taxon>
    </lineage>
</organism>
<evidence type="ECO:0000313" key="3">
    <source>
        <dbReference type="EMBL" id="SGZ41272.1"/>
    </source>
</evidence>
<feature type="compositionally biased region" description="Low complexity" evidence="2">
    <location>
        <begin position="286"/>
        <end position="296"/>
    </location>
</feature>
<evidence type="ECO:0000256" key="2">
    <source>
        <dbReference type="SAM" id="MobiDB-lite"/>
    </source>
</evidence>
<dbReference type="EMBL" id="FQNF01000090">
    <property type="protein sequence ID" value="SGZ41272.1"/>
    <property type="molecule type" value="Genomic_DNA"/>
</dbReference>
<evidence type="ECO:0000256" key="1">
    <source>
        <dbReference type="SAM" id="Coils"/>
    </source>
</evidence>
<dbReference type="AlphaFoldDB" id="A0A1L0B425"/>
<dbReference type="Proteomes" id="UP000183365">
    <property type="component" value="Unassembled WGS sequence"/>
</dbReference>
<keyword evidence="1" id="KW-0175">Coiled coil</keyword>
<sequence length="390" mass="46109">MFYYYHIDEAELFKTGKEVYSKSLNNLHEPFLRYIYLFNHLLLKKTLELCETYQELVAYVLSQLRRHFKKEVNIEEVMILYICPQDKSKDNYCILDNSLKNIVNHHIEIHNAYVSCERCSRKLTSLCNIQCHFKIINDTNVTDWQIYREFYLSLDKQFDEDLNNTVTFEDNTTIKEYYSLYDFQRIFSNKESKELTTVTNDDSITDAQSEYENSNRIIDALNKNIQQLRNELQQAVVISNQQRMEDIDDRANELLRNVLRARNGRYNLNFNDFSSSDSLDEVTFETTTSTSSDNDSVGSIYDDDNQYRSSNDYIDDTQNNFLNYPSSSHRQSSETLQYYMASQSTLLEDAEVEARYANSETSTISVFEGYQIEDLLEEDEWDLYAQGFFL</sequence>
<dbReference type="OrthoDB" id="10507356at2759"/>